<feature type="binding site" evidence="8">
    <location>
        <begin position="17"/>
        <end position="24"/>
    </location>
    <ligand>
        <name>ATP</name>
        <dbReference type="ChEBI" id="CHEBI:30616"/>
    </ligand>
</feature>
<protein>
    <recommendedName>
        <fullName evidence="2 8">Thymidine kinase</fullName>
        <ecNumber evidence="2 8">2.7.1.21</ecNumber>
    </recommendedName>
</protein>
<keyword evidence="8" id="KW-0479">Metal-binding</keyword>
<comment type="subcellular location">
    <subcellularLocation>
        <location evidence="8">Cytoplasm</location>
    </subcellularLocation>
</comment>
<keyword evidence="8" id="KW-0862">Zinc</keyword>
<dbReference type="EC" id="2.7.1.21" evidence="2 8"/>
<evidence type="ECO:0000256" key="5">
    <source>
        <dbReference type="ARBA" id="ARBA00022741"/>
    </source>
</evidence>
<feature type="binding site" evidence="8">
    <location>
        <position position="183"/>
    </location>
    <ligand>
        <name>Zn(2+)</name>
        <dbReference type="ChEBI" id="CHEBI:29105"/>
    </ligand>
</feature>
<dbReference type="Pfam" id="PF00265">
    <property type="entry name" value="TK"/>
    <property type="match status" value="1"/>
</dbReference>
<evidence type="ECO:0000256" key="3">
    <source>
        <dbReference type="ARBA" id="ARBA00022634"/>
    </source>
</evidence>
<dbReference type="SUPFAM" id="SSF57716">
    <property type="entry name" value="Glucocorticoid receptor-like (DNA-binding domain)"/>
    <property type="match status" value="1"/>
</dbReference>
<dbReference type="InterPro" id="IPR027417">
    <property type="entry name" value="P-loop_NTPase"/>
</dbReference>
<feature type="binding site" evidence="8">
    <location>
        <position position="151"/>
    </location>
    <ligand>
        <name>Zn(2+)</name>
        <dbReference type="ChEBI" id="CHEBI:29105"/>
    </ligand>
</feature>
<keyword evidence="5 8" id="KW-0547">Nucleotide-binding</keyword>
<feature type="binding site" evidence="8">
    <location>
        <begin position="91"/>
        <end position="94"/>
    </location>
    <ligand>
        <name>ATP</name>
        <dbReference type="ChEBI" id="CHEBI:30616"/>
    </ligand>
</feature>
<dbReference type="EMBL" id="JAIPME010000002">
    <property type="protein sequence ID" value="MBZ2387518.1"/>
    <property type="molecule type" value="Genomic_DNA"/>
</dbReference>
<dbReference type="NCBIfam" id="NF003296">
    <property type="entry name" value="PRK04296.1-1"/>
    <property type="match status" value="1"/>
</dbReference>
<evidence type="ECO:0000256" key="6">
    <source>
        <dbReference type="ARBA" id="ARBA00022777"/>
    </source>
</evidence>
<dbReference type="InterPro" id="IPR020633">
    <property type="entry name" value="Thymidine_kinase_CS"/>
</dbReference>
<dbReference type="PANTHER" id="PTHR11441:SF0">
    <property type="entry name" value="THYMIDINE KINASE, CYTOSOLIC"/>
    <property type="match status" value="1"/>
</dbReference>
<keyword evidence="7 8" id="KW-0067">ATP-binding</keyword>
<dbReference type="PIRSF" id="PIRSF035805">
    <property type="entry name" value="TK_cell"/>
    <property type="match status" value="1"/>
</dbReference>
<dbReference type="HAMAP" id="MF_00124">
    <property type="entry name" value="Thymidine_kinase"/>
    <property type="match status" value="1"/>
</dbReference>
<dbReference type="InterPro" id="IPR001267">
    <property type="entry name" value="Thymidine_kinase"/>
</dbReference>
<evidence type="ECO:0000256" key="2">
    <source>
        <dbReference type="ARBA" id="ARBA00012118"/>
    </source>
</evidence>
<keyword evidence="8" id="KW-0963">Cytoplasm</keyword>
<sequence>MYKKMIKKQGKLIVHTGSMFSGKTTSLWRELYRMTIANYKTVAFKPAVDNRDSDKKIVSHDNLSLDAIKIENLNEIIDYVKKNEIDAIGIDELQFFPNEPSEVVDIFNKLMAKNITIVVSGLDMDYKTKPFEIIKEIMPLADELIKHHAICASCGEDAWASYRKSTDDSRIQIGSEDVYEPLCRSCYNEKMSEREKTKNQIQLDLDKQ</sequence>
<feature type="binding site" evidence="8">
    <location>
        <position position="154"/>
    </location>
    <ligand>
        <name>Zn(2+)</name>
        <dbReference type="ChEBI" id="CHEBI:29105"/>
    </ligand>
</feature>
<dbReference type="RefSeq" id="WP_223420452.1">
    <property type="nucleotide sequence ID" value="NZ_JAIPME010000002.1"/>
</dbReference>
<dbReference type="GO" id="GO:0004797">
    <property type="term" value="F:thymidine kinase activity"/>
    <property type="evidence" value="ECO:0007669"/>
    <property type="project" value="UniProtKB-EC"/>
</dbReference>
<name>A0ABS7T166_9FIRM</name>
<evidence type="ECO:0000256" key="4">
    <source>
        <dbReference type="ARBA" id="ARBA00022679"/>
    </source>
</evidence>
<evidence type="ECO:0000313" key="12">
    <source>
        <dbReference type="Proteomes" id="UP000734271"/>
    </source>
</evidence>
<dbReference type="PANTHER" id="PTHR11441">
    <property type="entry name" value="THYMIDINE KINASE"/>
    <property type="match status" value="1"/>
</dbReference>
<comment type="catalytic activity">
    <reaction evidence="8 9">
        <text>thymidine + ATP = dTMP + ADP + H(+)</text>
        <dbReference type="Rhea" id="RHEA:19129"/>
        <dbReference type="ChEBI" id="CHEBI:15378"/>
        <dbReference type="ChEBI" id="CHEBI:17748"/>
        <dbReference type="ChEBI" id="CHEBI:30616"/>
        <dbReference type="ChEBI" id="CHEBI:63528"/>
        <dbReference type="ChEBI" id="CHEBI:456216"/>
        <dbReference type="EC" id="2.7.1.21"/>
    </reaction>
</comment>
<dbReference type="Gene3D" id="3.40.50.300">
    <property type="entry name" value="P-loop containing nucleotide triphosphate hydrolases"/>
    <property type="match status" value="1"/>
</dbReference>
<dbReference type="SUPFAM" id="SSF52540">
    <property type="entry name" value="P-loop containing nucleoside triphosphate hydrolases"/>
    <property type="match status" value="1"/>
</dbReference>
<evidence type="ECO:0000256" key="7">
    <source>
        <dbReference type="ARBA" id="ARBA00022840"/>
    </source>
</evidence>
<evidence type="ECO:0000256" key="10">
    <source>
        <dbReference type="RuleBase" id="RU004165"/>
    </source>
</evidence>
<feature type="active site" description="Proton acceptor" evidence="8">
    <location>
        <position position="92"/>
    </location>
</feature>
<feature type="binding site" evidence="8">
    <location>
        <position position="186"/>
    </location>
    <ligand>
        <name>Zn(2+)</name>
        <dbReference type="ChEBI" id="CHEBI:29105"/>
    </ligand>
</feature>
<gene>
    <name evidence="8" type="primary">tdk</name>
    <name evidence="11" type="ORF">K8P03_09500</name>
</gene>
<keyword evidence="6 8" id="KW-0418">Kinase</keyword>
<proteinExistence type="inferred from homology"/>
<dbReference type="Gene3D" id="3.30.60.20">
    <property type="match status" value="1"/>
</dbReference>
<keyword evidence="3 8" id="KW-0237">DNA synthesis</keyword>
<evidence type="ECO:0000256" key="1">
    <source>
        <dbReference type="ARBA" id="ARBA00007587"/>
    </source>
</evidence>
<dbReference type="Proteomes" id="UP000734271">
    <property type="component" value="Unassembled WGS sequence"/>
</dbReference>
<comment type="subunit">
    <text evidence="8">Homotetramer.</text>
</comment>
<evidence type="ECO:0000256" key="8">
    <source>
        <dbReference type="HAMAP-Rule" id="MF_00124"/>
    </source>
</evidence>
<evidence type="ECO:0000313" key="11">
    <source>
        <dbReference type="EMBL" id="MBZ2387518.1"/>
    </source>
</evidence>
<reference evidence="11 12" key="1">
    <citation type="submission" date="2021-08" db="EMBL/GenBank/DDBJ databases">
        <title>FDA dAtabase for Regulatory Grade micrObial Sequences (FDA-ARGOS): Supporting development and validation of Infectious Disease Dx tests.</title>
        <authorList>
            <person name="Sproer C."/>
            <person name="Gronow S."/>
            <person name="Severitt S."/>
            <person name="Schroder I."/>
            <person name="Tallon L."/>
            <person name="Sadzewicz L."/>
            <person name="Zhao X."/>
            <person name="Boylan J."/>
            <person name="Ott S."/>
            <person name="Bowen H."/>
            <person name="Vavikolanu K."/>
            <person name="Hazen T."/>
            <person name="Aluvathingal J."/>
            <person name="Nadendla S."/>
            <person name="Lowell S."/>
            <person name="Myers T."/>
            <person name="Yan Y."/>
            <person name="Sichtig H."/>
        </authorList>
    </citation>
    <scope>NUCLEOTIDE SEQUENCE [LARGE SCALE GENOMIC DNA]</scope>
    <source>
        <strain evidence="11 12">FDAARGOS_1460</strain>
    </source>
</reference>
<keyword evidence="4 8" id="KW-0808">Transferase</keyword>
<comment type="similarity">
    <text evidence="1 8 10">Belongs to the thymidine kinase family.</text>
</comment>
<keyword evidence="12" id="KW-1185">Reference proteome</keyword>
<comment type="caution">
    <text evidence="11">The sequence shown here is derived from an EMBL/GenBank/DDBJ whole genome shotgun (WGS) entry which is preliminary data.</text>
</comment>
<accession>A0ABS7T166</accession>
<organism evidence="11 12">
    <name type="scientific">Anaerococcus murdochii</name>
    <dbReference type="NCBI Taxonomy" id="411577"/>
    <lineage>
        <taxon>Bacteria</taxon>
        <taxon>Bacillati</taxon>
        <taxon>Bacillota</taxon>
        <taxon>Tissierellia</taxon>
        <taxon>Tissierellales</taxon>
        <taxon>Peptoniphilaceae</taxon>
        <taxon>Anaerococcus</taxon>
    </lineage>
</organism>
<evidence type="ECO:0000256" key="9">
    <source>
        <dbReference type="RuleBase" id="RU000544"/>
    </source>
</evidence>
<dbReference type="PROSITE" id="PS00603">
    <property type="entry name" value="TK_CELLULAR_TYPE"/>
    <property type="match status" value="1"/>
</dbReference>